<dbReference type="Proteomes" id="UP000076481">
    <property type="component" value="Unassembled WGS sequence"/>
</dbReference>
<evidence type="ECO:0000256" key="2">
    <source>
        <dbReference type="ARBA" id="ARBA00022908"/>
    </source>
</evidence>
<dbReference type="GO" id="GO:0015074">
    <property type="term" value="P:DNA integration"/>
    <property type="evidence" value="ECO:0007669"/>
    <property type="project" value="UniProtKB-KW"/>
</dbReference>
<dbReference type="InterPro" id="IPR050808">
    <property type="entry name" value="Phage_Integrase"/>
</dbReference>
<dbReference type="PANTHER" id="PTHR30629">
    <property type="entry name" value="PROPHAGE INTEGRASE"/>
    <property type="match status" value="1"/>
</dbReference>
<accession>A0A165LTV0</accession>
<proteinExistence type="inferred from homology"/>
<dbReference type="InterPro" id="IPR025166">
    <property type="entry name" value="Integrase_DNA_bind_dom"/>
</dbReference>
<comment type="caution">
    <text evidence="4">The sequence shown here is derived from an EMBL/GenBank/DDBJ whole genome shotgun (WGS) entry which is preliminary data.</text>
</comment>
<evidence type="ECO:0000256" key="1">
    <source>
        <dbReference type="ARBA" id="ARBA00008857"/>
    </source>
</evidence>
<organism evidence="4 5">
    <name type="scientific">Pelodictyon luteolum</name>
    <dbReference type="NCBI Taxonomy" id="1100"/>
    <lineage>
        <taxon>Bacteria</taxon>
        <taxon>Pseudomonadati</taxon>
        <taxon>Chlorobiota</taxon>
        <taxon>Chlorobiia</taxon>
        <taxon>Chlorobiales</taxon>
        <taxon>Chlorobiaceae</taxon>
        <taxon>Chlorobium/Pelodictyon group</taxon>
        <taxon>Pelodictyon</taxon>
    </lineage>
</organism>
<protein>
    <recommendedName>
        <fullName evidence="3">Integrase DNA-binding domain-containing protein</fullName>
    </recommendedName>
</protein>
<name>A0A165LTV0_PELLU</name>
<dbReference type="RefSeq" id="WP_303681480.1">
    <property type="nucleotide sequence ID" value="NZ_LVWG01000027.1"/>
</dbReference>
<comment type="similarity">
    <text evidence="1">Belongs to the 'phage' integrase family.</text>
</comment>
<dbReference type="EMBL" id="LVWG01000027">
    <property type="protein sequence ID" value="KZK74424.1"/>
    <property type="molecule type" value="Genomic_DNA"/>
</dbReference>
<dbReference type="PANTHER" id="PTHR30629:SF2">
    <property type="entry name" value="PROPHAGE INTEGRASE INTS-RELATED"/>
    <property type="match status" value="1"/>
</dbReference>
<dbReference type="InterPro" id="IPR038488">
    <property type="entry name" value="Integrase_DNA-bd_sf"/>
</dbReference>
<sequence length="78" mass="8446">MALGQYPQITLANARKRREEARVLLANGQDPGAAKQAAKKAALINEASSFELIAGVWYGKNEAVRSPGHDTTVKNRLI</sequence>
<evidence type="ECO:0000259" key="3">
    <source>
        <dbReference type="Pfam" id="PF13356"/>
    </source>
</evidence>
<dbReference type="Pfam" id="PF13356">
    <property type="entry name" value="Arm-DNA-bind_3"/>
    <property type="match status" value="1"/>
</dbReference>
<evidence type="ECO:0000313" key="5">
    <source>
        <dbReference type="Proteomes" id="UP000076481"/>
    </source>
</evidence>
<feature type="domain" description="Integrase DNA-binding" evidence="3">
    <location>
        <begin position="1"/>
        <end position="38"/>
    </location>
</feature>
<gene>
    <name evidence="4" type="ORF">A3K90_04035</name>
</gene>
<dbReference type="Gene3D" id="3.30.160.390">
    <property type="entry name" value="Integrase, DNA-binding domain"/>
    <property type="match status" value="1"/>
</dbReference>
<evidence type="ECO:0000313" key="4">
    <source>
        <dbReference type="EMBL" id="KZK74424.1"/>
    </source>
</evidence>
<keyword evidence="2" id="KW-0229">DNA integration</keyword>
<dbReference type="AlphaFoldDB" id="A0A165LTV0"/>
<reference evidence="4 5" key="1">
    <citation type="submission" date="2016-03" db="EMBL/GenBank/DDBJ databases">
        <title>Speciation and ecological success in dimly lit waters: horizontal gene transfer in a green sulfur bacteria bloom unveiled by metagenomic assembly.</title>
        <authorList>
            <person name="Llorens-Mares T."/>
            <person name="Liu Z."/>
            <person name="Allen L.Z."/>
            <person name="Rusch D.B."/>
            <person name="Craig M.T."/>
            <person name="Dupont C.L."/>
            <person name="Bryant D.A."/>
            <person name="Casamayor E.O."/>
        </authorList>
    </citation>
    <scope>NUCLEOTIDE SEQUENCE [LARGE SCALE GENOMIC DNA]</scope>
    <source>
        <strain evidence="4">CIII</strain>
    </source>
</reference>